<organism evidence="4 5">
    <name type="scientific">Rhizoctonia solani</name>
    <dbReference type="NCBI Taxonomy" id="456999"/>
    <lineage>
        <taxon>Eukaryota</taxon>
        <taxon>Fungi</taxon>
        <taxon>Dikarya</taxon>
        <taxon>Basidiomycota</taxon>
        <taxon>Agaricomycotina</taxon>
        <taxon>Agaricomycetes</taxon>
        <taxon>Cantharellales</taxon>
        <taxon>Ceratobasidiaceae</taxon>
        <taxon>Rhizoctonia</taxon>
    </lineage>
</organism>
<name>A0A8H3BYG7_9AGAM</name>
<dbReference type="AlphaFoldDB" id="A0A8H3BYG7"/>
<comment type="caution">
    <text evidence="4">The sequence shown here is derived from an EMBL/GenBank/DDBJ whole genome shotgun (WGS) entry which is preliminary data.</text>
</comment>
<evidence type="ECO:0000259" key="3">
    <source>
        <dbReference type="Pfam" id="PF00171"/>
    </source>
</evidence>
<dbReference type="Pfam" id="PF00171">
    <property type="entry name" value="Aldedh"/>
    <property type="match status" value="1"/>
</dbReference>
<dbReference type="InterPro" id="IPR016161">
    <property type="entry name" value="Ald_DH/histidinol_DH"/>
</dbReference>
<gene>
    <name evidence="4" type="ORF">RDB_LOCUS171628</name>
</gene>
<feature type="compositionally biased region" description="Polar residues" evidence="2">
    <location>
        <begin position="1"/>
        <end position="11"/>
    </location>
</feature>
<dbReference type="Proteomes" id="UP000663846">
    <property type="component" value="Unassembled WGS sequence"/>
</dbReference>
<feature type="domain" description="Aldehyde dehydrogenase" evidence="3">
    <location>
        <begin position="121"/>
        <end position="319"/>
    </location>
</feature>
<sequence length="320" mass="35357">MSTHGEGNASGSREEDKQARMTYNKVGTVSNTITCKARTSAETWQAITACPFNCSRETSNSQQNVRESSPKLGWFHPLQERVFRTNGLSIFSSFEFERTIGMCSVSTYGHIINGQKIFSEKAASVLNPATGLHLADVPILSSRQLDEAVDAAERAFPAWASKTYEQRGSVLLEIAEIIEAHANHYKELLTSEQGKPYREATFEIMAAVHWFREIACLRLPEIVHEDSLERKVVTQHVPLGVTAAIVPWNFPVLLAVWKIAPALLAGNTILVKPSPWTPLTTLRIIADLQHVLPPGVLNAINGDEELGPLITTHPRIKKAS</sequence>
<dbReference type="GO" id="GO:0016491">
    <property type="term" value="F:oxidoreductase activity"/>
    <property type="evidence" value="ECO:0007669"/>
    <property type="project" value="InterPro"/>
</dbReference>
<evidence type="ECO:0000313" key="5">
    <source>
        <dbReference type="Proteomes" id="UP000663846"/>
    </source>
</evidence>
<dbReference type="InterPro" id="IPR015590">
    <property type="entry name" value="Aldehyde_DH_dom"/>
</dbReference>
<evidence type="ECO:0000256" key="2">
    <source>
        <dbReference type="SAM" id="MobiDB-lite"/>
    </source>
</evidence>
<protein>
    <recommendedName>
        <fullName evidence="3">Aldehyde dehydrogenase domain-containing protein</fullName>
    </recommendedName>
</protein>
<dbReference type="InterPro" id="IPR016162">
    <property type="entry name" value="Ald_DH_N"/>
</dbReference>
<dbReference type="EMBL" id="CAJMWS010000924">
    <property type="protein sequence ID" value="CAE6468860.1"/>
    <property type="molecule type" value="Genomic_DNA"/>
</dbReference>
<dbReference type="Gene3D" id="3.40.605.10">
    <property type="entry name" value="Aldehyde Dehydrogenase, Chain A, domain 1"/>
    <property type="match status" value="1"/>
</dbReference>
<accession>A0A8H3BYG7</accession>
<reference evidence="4" key="1">
    <citation type="submission" date="2021-01" db="EMBL/GenBank/DDBJ databases">
        <authorList>
            <person name="Kaushik A."/>
        </authorList>
    </citation>
    <scope>NUCLEOTIDE SEQUENCE</scope>
    <source>
        <strain evidence="4">AG1-1C</strain>
    </source>
</reference>
<dbReference type="PANTHER" id="PTHR11699">
    <property type="entry name" value="ALDEHYDE DEHYDROGENASE-RELATED"/>
    <property type="match status" value="1"/>
</dbReference>
<feature type="region of interest" description="Disordered" evidence="2">
    <location>
        <begin position="1"/>
        <end position="22"/>
    </location>
</feature>
<comment type="similarity">
    <text evidence="1">Belongs to the aldehyde dehydrogenase family.</text>
</comment>
<evidence type="ECO:0000313" key="4">
    <source>
        <dbReference type="EMBL" id="CAE6468860.1"/>
    </source>
</evidence>
<proteinExistence type="inferred from homology"/>
<evidence type="ECO:0000256" key="1">
    <source>
        <dbReference type="ARBA" id="ARBA00009986"/>
    </source>
</evidence>
<dbReference type="SUPFAM" id="SSF53720">
    <property type="entry name" value="ALDH-like"/>
    <property type="match status" value="1"/>
</dbReference>